<dbReference type="PROSITE" id="PS50290">
    <property type="entry name" value="PI3_4_KINASE_3"/>
    <property type="match status" value="1"/>
</dbReference>
<dbReference type="PANTHER" id="PTHR10048">
    <property type="entry name" value="PHOSPHATIDYLINOSITOL KINASE"/>
    <property type="match status" value="1"/>
</dbReference>
<dbReference type="SUPFAM" id="SSF49562">
    <property type="entry name" value="C2 domain (Calcium/lipid-binding domain, CaLB)"/>
    <property type="match status" value="1"/>
</dbReference>
<dbReference type="CDD" id="cd00870">
    <property type="entry name" value="PI3Ka_III"/>
    <property type="match status" value="1"/>
</dbReference>
<feature type="compositionally biased region" description="Gly residues" evidence="2">
    <location>
        <begin position="372"/>
        <end position="392"/>
    </location>
</feature>
<dbReference type="SUPFAM" id="SSF56112">
    <property type="entry name" value="Protein kinase-like (PK-like)"/>
    <property type="match status" value="1"/>
</dbReference>
<protein>
    <recommendedName>
        <fullName evidence="8">Phosphatidylinositol 3-kinase</fullName>
    </recommendedName>
</protein>
<organism evidence="6 7">
    <name type="scientific">Cyclostephanos tholiformis</name>
    <dbReference type="NCBI Taxonomy" id="382380"/>
    <lineage>
        <taxon>Eukaryota</taxon>
        <taxon>Sar</taxon>
        <taxon>Stramenopiles</taxon>
        <taxon>Ochrophyta</taxon>
        <taxon>Bacillariophyta</taxon>
        <taxon>Coscinodiscophyceae</taxon>
        <taxon>Thalassiosirophycidae</taxon>
        <taxon>Stephanodiscales</taxon>
        <taxon>Stephanodiscaceae</taxon>
        <taxon>Cyclostephanos</taxon>
    </lineage>
</organism>
<feature type="compositionally biased region" description="Low complexity" evidence="2">
    <location>
        <begin position="15"/>
        <end position="29"/>
    </location>
</feature>
<evidence type="ECO:0008006" key="8">
    <source>
        <dbReference type="Google" id="ProtNLM"/>
    </source>
</evidence>
<dbReference type="InterPro" id="IPR015433">
    <property type="entry name" value="PI3/4_kinase"/>
</dbReference>
<accession>A0ABD3SD84</accession>
<feature type="domain" description="PI3K/PI4K catalytic" evidence="3">
    <location>
        <begin position="972"/>
        <end position="1050"/>
    </location>
</feature>
<dbReference type="InterPro" id="IPR035892">
    <property type="entry name" value="C2_domain_sf"/>
</dbReference>
<evidence type="ECO:0000259" key="4">
    <source>
        <dbReference type="PROSITE" id="PS51545"/>
    </source>
</evidence>
<dbReference type="InterPro" id="IPR001263">
    <property type="entry name" value="PI3K_accessory_dom"/>
</dbReference>
<comment type="similarity">
    <text evidence="1">Belongs to the PI3/PI4-kinase family.</text>
</comment>
<gene>
    <name evidence="6" type="ORF">ACHAXA_001981</name>
</gene>
<feature type="region of interest" description="Disordered" evidence="2">
    <location>
        <begin position="287"/>
        <end position="323"/>
    </location>
</feature>
<sequence length="1050" mass="115451">MSAAISRSKDVDGLPSSSSSSSSSSPSRVVYSWLPHSTSLSASSTVSIRVRGARLLAEEDVDVDDDVLLPPRLPRVRRRRLRRNHSRRRRRRDDIRLDRTTDDGGTTSADDDDNGDENDDVLDDDDDDDCRPECRVEASVYGMGSPLTSCPISTTYSPLLPCWHCDDIVHHRGGGDDDDDDDDDDYDDDIIVDNDRRNRRHRRLHRSDGWKEMTNDNGDDDDYDDYDCYGAGGRGDVAMFDYTLRLPVRYRDLPRDACVAFDVYCDGDTRAVTMDDMRDFDVRRYDDDDDDETTTKAKTNNNYNNMTRGGRKTSSSSSSSSRVWGTTLPLFDGRGKLRSGLVLLRLYPNLRADGGMGYKSTSISYDVDDGAGGDGGEGEWGGGRGRGRGGGTESFLDGGATPGIVFHDDVMEVDDPKWKASLILHELDRIESSTSGIVAPPGGGGVVDAVPLSSSSSSVPWLDALTRARCIDVLREREMDGGRGSNNDVRSGGGGVGGGGGGGGGGAVLAPAAPNGTPLAPTSSRRGASYLIVELPTTAIPVLHEEPTYPVESNARGTTGSVTASELIRFHCSRHHRTGEVEVDEAGDGDDENNHNIDHNRDDDWIGELSMRIRPMTMTDDAPSSSSSSSSSSSFLYPLLQTLDHEPPLSDENENPNGNPAQDKFRILEHDLIRGLVDPGLKPDRVQRSRLERIVSSPSYHLTTDEKDLLWRFRFSLVDERRALTKFLLAVDWTVESEVVQAAELLEQWKKRSPIEVTDALKLLGRNVAFQTGLVRSYAIETLSNAPDEELRLYLLQLVQALKYEEDVSGGFSGSLADGVSTVPTPTSTTRVSSLSSFLIDRASSNVELANYLFWYLRVELENRMYESRYREVFLAFKERLSSTLISDGSIVLPGQPPPPGSTVISLWELFSMQEGFVSGILRCQLESLTVRGKKDAKEKHLREALAAGGFYNIPHAVPLPSAPHIWVKGVDCNSAKMFKSALYPAVLSFVVDCTKGGKDVGGHSKSIMNAKTTYKVMIKTGDDLRQDQLVIIVIQLMDRLLKRGTLDLW</sequence>
<dbReference type="InterPro" id="IPR002420">
    <property type="entry name" value="PI3K-type_C2_dom"/>
</dbReference>
<comment type="caution">
    <text evidence="6">The sequence shown here is derived from an EMBL/GenBank/DDBJ whole genome shotgun (WGS) entry which is preliminary data.</text>
</comment>
<evidence type="ECO:0000256" key="2">
    <source>
        <dbReference type="SAM" id="MobiDB-lite"/>
    </source>
</evidence>
<feature type="region of interest" description="Disordered" evidence="2">
    <location>
        <begin position="578"/>
        <end position="603"/>
    </location>
</feature>
<dbReference type="Gene3D" id="3.30.1010.10">
    <property type="entry name" value="Phosphatidylinositol 3-kinase Catalytic Subunit, Chain A, domain 4"/>
    <property type="match status" value="1"/>
</dbReference>
<dbReference type="InterPro" id="IPR000403">
    <property type="entry name" value="PI3/4_kinase_cat_dom"/>
</dbReference>
<dbReference type="Proteomes" id="UP001530377">
    <property type="component" value="Unassembled WGS sequence"/>
</dbReference>
<dbReference type="InterPro" id="IPR016024">
    <property type="entry name" value="ARM-type_fold"/>
</dbReference>
<dbReference type="PROSITE" id="PS51547">
    <property type="entry name" value="C2_PI3K"/>
    <property type="match status" value="1"/>
</dbReference>
<evidence type="ECO:0000259" key="5">
    <source>
        <dbReference type="PROSITE" id="PS51547"/>
    </source>
</evidence>
<feature type="compositionally biased region" description="Gly residues" evidence="2">
    <location>
        <begin position="491"/>
        <end position="502"/>
    </location>
</feature>
<dbReference type="SMART" id="SM00145">
    <property type="entry name" value="PI3Ka"/>
    <property type="match status" value="1"/>
</dbReference>
<feature type="compositionally biased region" description="Basic residues" evidence="2">
    <location>
        <begin position="80"/>
        <end position="91"/>
    </location>
</feature>
<dbReference type="Gene3D" id="1.25.40.70">
    <property type="entry name" value="Phosphatidylinositol 3-kinase, accessory domain (PIK)"/>
    <property type="match status" value="1"/>
</dbReference>
<dbReference type="AlphaFoldDB" id="A0ABD3SD84"/>
<keyword evidence="7" id="KW-1185">Reference proteome</keyword>
<feature type="region of interest" description="Disordered" evidence="2">
    <location>
        <begin position="1"/>
        <end position="29"/>
    </location>
</feature>
<dbReference type="EMBL" id="JALLPB020000063">
    <property type="protein sequence ID" value="KAL3822516.1"/>
    <property type="molecule type" value="Genomic_DNA"/>
</dbReference>
<proteinExistence type="inferred from homology"/>
<evidence type="ECO:0000313" key="6">
    <source>
        <dbReference type="EMBL" id="KAL3822516.1"/>
    </source>
</evidence>
<dbReference type="InterPro" id="IPR042236">
    <property type="entry name" value="PI3K_accessory_sf"/>
</dbReference>
<feature type="compositionally biased region" description="Basic and acidic residues" evidence="2">
    <location>
        <begin position="592"/>
        <end position="603"/>
    </location>
</feature>
<evidence type="ECO:0000313" key="7">
    <source>
        <dbReference type="Proteomes" id="UP001530377"/>
    </source>
</evidence>
<feature type="compositionally biased region" description="Low complexity" evidence="2">
    <location>
        <begin position="296"/>
        <end position="307"/>
    </location>
</feature>
<feature type="domain" description="PIK helical" evidence="4">
    <location>
        <begin position="677"/>
        <end position="880"/>
    </location>
</feature>
<dbReference type="Pfam" id="PF00613">
    <property type="entry name" value="PI3Ka"/>
    <property type="match status" value="1"/>
</dbReference>
<reference evidence="6 7" key="1">
    <citation type="submission" date="2024-10" db="EMBL/GenBank/DDBJ databases">
        <title>Updated reference genomes for cyclostephanoid diatoms.</title>
        <authorList>
            <person name="Roberts W.R."/>
            <person name="Alverson A.J."/>
        </authorList>
    </citation>
    <scope>NUCLEOTIDE SEQUENCE [LARGE SCALE GENOMIC DNA]</scope>
    <source>
        <strain evidence="6 7">AJA228-03</strain>
    </source>
</reference>
<dbReference type="Gene3D" id="2.60.40.150">
    <property type="entry name" value="C2 domain"/>
    <property type="match status" value="1"/>
</dbReference>
<dbReference type="PANTHER" id="PTHR10048:SF7">
    <property type="entry name" value="PHOSPHATIDYLINOSITOL 3-KINASE CATALYTIC SUBUNIT TYPE 3"/>
    <property type="match status" value="1"/>
</dbReference>
<dbReference type="InterPro" id="IPR011009">
    <property type="entry name" value="Kinase-like_dom_sf"/>
</dbReference>
<feature type="compositionally biased region" description="Acidic residues" evidence="2">
    <location>
        <begin position="109"/>
        <end position="130"/>
    </location>
</feature>
<feature type="region of interest" description="Disordered" evidence="2">
    <location>
        <begin position="479"/>
        <end position="502"/>
    </location>
</feature>
<dbReference type="PROSITE" id="PS51545">
    <property type="entry name" value="PIK_HELICAL"/>
    <property type="match status" value="1"/>
</dbReference>
<feature type="region of interest" description="Disordered" evidence="2">
    <location>
        <begin position="369"/>
        <end position="392"/>
    </location>
</feature>
<feature type="compositionally biased region" description="Basic and acidic residues" evidence="2">
    <location>
        <begin position="92"/>
        <end position="102"/>
    </location>
</feature>
<evidence type="ECO:0000256" key="1">
    <source>
        <dbReference type="PROSITE-ProRule" id="PRU00880"/>
    </source>
</evidence>
<feature type="compositionally biased region" description="Acidic residues" evidence="2">
    <location>
        <begin position="581"/>
        <end position="591"/>
    </location>
</feature>
<name>A0ABD3SD84_9STRA</name>
<feature type="domain" description="C2 PI3K-type" evidence="5">
    <location>
        <begin position="105"/>
        <end position="385"/>
    </location>
</feature>
<evidence type="ECO:0000259" key="3">
    <source>
        <dbReference type="PROSITE" id="PS50290"/>
    </source>
</evidence>
<feature type="region of interest" description="Disordered" evidence="2">
    <location>
        <begin position="80"/>
        <end position="130"/>
    </location>
</feature>
<dbReference type="SUPFAM" id="SSF48371">
    <property type="entry name" value="ARM repeat"/>
    <property type="match status" value="1"/>
</dbReference>